<evidence type="ECO:0000256" key="2">
    <source>
        <dbReference type="ARBA" id="ARBA00022475"/>
    </source>
</evidence>
<evidence type="ECO:0000256" key="4">
    <source>
        <dbReference type="ARBA" id="ARBA00022989"/>
    </source>
</evidence>
<reference evidence="7 8" key="1">
    <citation type="submission" date="2016-10" db="EMBL/GenBank/DDBJ databases">
        <authorList>
            <person name="de Groot N.N."/>
        </authorList>
    </citation>
    <scope>NUCLEOTIDE SEQUENCE [LARGE SCALE GENOMIC DNA]</scope>
    <source>
        <strain evidence="7 8">DSM 10495</strain>
    </source>
</reference>
<feature type="transmembrane region" description="Helical" evidence="6">
    <location>
        <begin position="151"/>
        <end position="173"/>
    </location>
</feature>
<dbReference type="EMBL" id="FNSN01000003">
    <property type="protein sequence ID" value="SEC13171.1"/>
    <property type="molecule type" value="Genomic_DNA"/>
</dbReference>
<protein>
    <submittedName>
        <fullName evidence="7">L-lysine exporter family protein LysE/ArgO</fullName>
    </submittedName>
</protein>
<dbReference type="GO" id="GO:0015171">
    <property type="term" value="F:amino acid transmembrane transporter activity"/>
    <property type="evidence" value="ECO:0007669"/>
    <property type="project" value="TreeGrafter"/>
</dbReference>
<keyword evidence="2" id="KW-1003">Cell membrane</keyword>
<keyword evidence="8" id="KW-1185">Reference proteome</keyword>
<comment type="subcellular location">
    <subcellularLocation>
        <location evidence="1">Cell membrane</location>
        <topology evidence="1">Multi-pass membrane protein</topology>
    </subcellularLocation>
</comment>
<dbReference type="PANTHER" id="PTHR30086">
    <property type="entry name" value="ARGININE EXPORTER PROTEIN ARGO"/>
    <property type="match status" value="1"/>
</dbReference>
<feature type="transmembrane region" description="Helical" evidence="6">
    <location>
        <begin position="110"/>
        <end position="131"/>
    </location>
</feature>
<dbReference type="Pfam" id="PF01810">
    <property type="entry name" value="LysE"/>
    <property type="match status" value="1"/>
</dbReference>
<feature type="transmembrane region" description="Helical" evidence="6">
    <location>
        <begin position="68"/>
        <end position="89"/>
    </location>
</feature>
<gene>
    <name evidence="7" type="ORF">SAMN04489745_2148</name>
</gene>
<feature type="transmembrane region" description="Helical" evidence="6">
    <location>
        <begin position="185"/>
        <end position="203"/>
    </location>
</feature>
<sequence>MISPDIPVLFAGFGAGLSLIIAIGAQNAFVLRQGLLREHVVPVVLLCMGSDAVLILAGISGVGAAIEAAPWILVVARWAGAAFLLAYAFTAARRVMSKSSALSTERGGSAGLWATLGTVAALTWLNPHVYLDTVLLLGSLGAAHGEARWSFGAGAAAASVIWFSLLGFGARFLAPVFARPAAWRLLDAAIAVTMVIIAAQLVFGH</sequence>
<evidence type="ECO:0000256" key="1">
    <source>
        <dbReference type="ARBA" id="ARBA00004651"/>
    </source>
</evidence>
<keyword evidence="4 6" id="KW-1133">Transmembrane helix</keyword>
<evidence type="ECO:0000256" key="5">
    <source>
        <dbReference type="ARBA" id="ARBA00023136"/>
    </source>
</evidence>
<evidence type="ECO:0000313" key="8">
    <source>
        <dbReference type="Proteomes" id="UP000182652"/>
    </source>
</evidence>
<dbReference type="AlphaFoldDB" id="A0A1H4Q0R1"/>
<dbReference type="RefSeq" id="WP_082724071.1">
    <property type="nucleotide sequence ID" value="NZ_FNSN01000003.1"/>
</dbReference>
<dbReference type="Proteomes" id="UP000182652">
    <property type="component" value="Unassembled WGS sequence"/>
</dbReference>
<organism evidence="7 8">
    <name type="scientific">Arthrobacter woluwensis</name>
    <dbReference type="NCBI Taxonomy" id="156980"/>
    <lineage>
        <taxon>Bacteria</taxon>
        <taxon>Bacillati</taxon>
        <taxon>Actinomycetota</taxon>
        <taxon>Actinomycetes</taxon>
        <taxon>Micrococcales</taxon>
        <taxon>Micrococcaceae</taxon>
        <taxon>Arthrobacter</taxon>
    </lineage>
</organism>
<keyword evidence="5 6" id="KW-0472">Membrane</keyword>
<evidence type="ECO:0000256" key="6">
    <source>
        <dbReference type="SAM" id="Phobius"/>
    </source>
</evidence>
<proteinExistence type="predicted"/>
<dbReference type="GO" id="GO:0005886">
    <property type="term" value="C:plasma membrane"/>
    <property type="evidence" value="ECO:0007669"/>
    <property type="project" value="UniProtKB-SubCell"/>
</dbReference>
<keyword evidence="3 6" id="KW-0812">Transmembrane</keyword>
<feature type="transmembrane region" description="Helical" evidence="6">
    <location>
        <begin position="6"/>
        <end position="31"/>
    </location>
</feature>
<accession>A0A1H4Q0R1</accession>
<name>A0A1H4Q0R1_9MICC</name>
<feature type="transmembrane region" description="Helical" evidence="6">
    <location>
        <begin position="43"/>
        <end position="62"/>
    </location>
</feature>
<dbReference type="InterPro" id="IPR001123">
    <property type="entry name" value="LeuE-type"/>
</dbReference>
<evidence type="ECO:0000313" key="7">
    <source>
        <dbReference type="EMBL" id="SEC13171.1"/>
    </source>
</evidence>
<dbReference type="PANTHER" id="PTHR30086:SF20">
    <property type="entry name" value="ARGININE EXPORTER PROTEIN ARGO-RELATED"/>
    <property type="match status" value="1"/>
</dbReference>
<evidence type="ECO:0000256" key="3">
    <source>
        <dbReference type="ARBA" id="ARBA00022692"/>
    </source>
</evidence>